<protein>
    <submittedName>
        <fullName evidence="1">Uncharacterized protein</fullName>
    </submittedName>
</protein>
<evidence type="ECO:0000313" key="1">
    <source>
        <dbReference type="EMBL" id="EHM43979.1"/>
    </source>
</evidence>
<evidence type="ECO:0000313" key="2">
    <source>
        <dbReference type="Proteomes" id="UP000004459"/>
    </source>
</evidence>
<organism evidence="1 2">
    <name type="scientific">Flavonifractor plautii ATCC 29863</name>
    <dbReference type="NCBI Taxonomy" id="411475"/>
    <lineage>
        <taxon>Bacteria</taxon>
        <taxon>Bacillati</taxon>
        <taxon>Bacillota</taxon>
        <taxon>Clostridia</taxon>
        <taxon>Eubacteriales</taxon>
        <taxon>Oscillospiraceae</taxon>
        <taxon>Flavonifractor</taxon>
    </lineage>
</organism>
<comment type="caution">
    <text evidence="1">The sequence shown here is derived from an EMBL/GenBank/DDBJ whole genome shotgun (WGS) entry which is preliminary data.</text>
</comment>
<dbReference type="EMBL" id="AGCK01000233">
    <property type="protein sequence ID" value="EHM43979.1"/>
    <property type="molecule type" value="Genomic_DNA"/>
</dbReference>
<dbReference type="Proteomes" id="UP000004459">
    <property type="component" value="Unassembled WGS sequence"/>
</dbReference>
<dbReference type="AlphaFoldDB" id="G9YTM1"/>
<sequence length="55" mass="6055">MSPFFWWYMRGSSSQQRDTGAPDIARGAQRWVSDTSAASGTGHPTATIRRVRLAA</sequence>
<accession>G9YTM1</accession>
<gene>
    <name evidence="1" type="ORF">HMPREF0372_02883</name>
</gene>
<proteinExistence type="predicted"/>
<dbReference type="HOGENOM" id="CLU_3025634_0_0_9"/>
<reference evidence="1 2" key="1">
    <citation type="submission" date="2011-08" db="EMBL/GenBank/DDBJ databases">
        <authorList>
            <person name="Weinstock G."/>
            <person name="Sodergren E."/>
            <person name="Clifton S."/>
            <person name="Fulton L."/>
            <person name="Fulton B."/>
            <person name="Courtney L."/>
            <person name="Fronick C."/>
            <person name="Harrison M."/>
            <person name="Strong C."/>
            <person name="Farmer C."/>
            <person name="Delahaunty K."/>
            <person name="Markovic C."/>
            <person name="Hall O."/>
            <person name="Minx P."/>
            <person name="Tomlinson C."/>
            <person name="Mitreva M."/>
            <person name="Hou S."/>
            <person name="Chen J."/>
            <person name="Wollam A."/>
            <person name="Pepin K.H."/>
            <person name="Johnson M."/>
            <person name="Bhonagiri V."/>
            <person name="Zhang X."/>
            <person name="Suruliraj S."/>
            <person name="Warren W."/>
            <person name="Chinwalla A."/>
            <person name="Mardis E.R."/>
            <person name="Wilson R.K."/>
        </authorList>
    </citation>
    <scope>NUCLEOTIDE SEQUENCE [LARGE SCALE GENOMIC DNA]</scope>
    <source>
        <strain evidence="1 2">ATCC 29863</strain>
    </source>
</reference>
<name>G9YTM1_FLAPL</name>